<dbReference type="InParanoid" id="F8QGP7"/>
<dbReference type="AlphaFoldDB" id="F8QGP7"/>
<dbReference type="Proteomes" id="UP000008063">
    <property type="component" value="Unassembled WGS sequence"/>
</dbReference>
<feature type="non-terminal residue" evidence="2">
    <location>
        <position position="1"/>
    </location>
</feature>
<proteinExistence type="predicted"/>
<dbReference type="Pfam" id="PF26138">
    <property type="entry name" value="DUF8040"/>
    <property type="match status" value="1"/>
</dbReference>
<keyword evidence="3" id="KW-1185">Reference proteome</keyword>
<gene>
    <name evidence="2" type="ORF">SERLA73DRAFT_17455</name>
</gene>
<protein>
    <recommendedName>
        <fullName evidence="1">DUF8040 domain-containing protein</fullName>
    </recommendedName>
</protein>
<feature type="domain" description="DUF8040" evidence="1">
    <location>
        <begin position="3"/>
        <end position="57"/>
    </location>
</feature>
<sequence>YHNSILTGYGWVRELVDGHPGHIMTELGVQQEVFSKLLDLLQANGYLGSSTATVLREE</sequence>
<dbReference type="InterPro" id="IPR058353">
    <property type="entry name" value="DUF8040"/>
</dbReference>
<evidence type="ECO:0000259" key="1">
    <source>
        <dbReference type="Pfam" id="PF26138"/>
    </source>
</evidence>
<organism evidence="3">
    <name type="scientific">Serpula lacrymans var. lacrymans (strain S7.3)</name>
    <name type="common">Dry rot fungus</name>
    <dbReference type="NCBI Taxonomy" id="936435"/>
    <lineage>
        <taxon>Eukaryota</taxon>
        <taxon>Fungi</taxon>
        <taxon>Dikarya</taxon>
        <taxon>Basidiomycota</taxon>
        <taxon>Agaricomycotina</taxon>
        <taxon>Agaricomycetes</taxon>
        <taxon>Agaricomycetidae</taxon>
        <taxon>Boletales</taxon>
        <taxon>Coniophorineae</taxon>
        <taxon>Serpulaceae</taxon>
        <taxon>Serpula</taxon>
    </lineage>
</organism>
<dbReference type="OrthoDB" id="2430314at2759"/>
<evidence type="ECO:0000313" key="3">
    <source>
        <dbReference type="Proteomes" id="UP000008063"/>
    </source>
</evidence>
<accession>F8QGP7</accession>
<name>F8QGP7_SERL3</name>
<dbReference type="EMBL" id="GL945503">
    <property type="protein sequence ID" value="EGN92480.1"/>
    <property type="molecule type" value="Genomic_DNA"/>
</dbReference>
<evidence type="ECO:0000313" key="2">
    <source>
        <dbReference type="EMBL" id="EGN92480.1"/>
    </source>
</evidence>
<reference evidence="3" key="1">
    <citation type="journal article" date="2011" name="Science">
        <title>The plant cell wall-decomposing machinery underlies the functional diversity of forest fungi.</title>
        <authorList>
            <person name="Eastwood D.C."/>
            <person name="Floudas D."/>
            <person name="Binder M."/>
            <person name="Majcherczyk A."/>
            <person name="Schneider P."/>
            <person name="Aerts A."/>
            <person name="Asiegbu F.O."/>
            <person name="Baker S.E."/>
            <person name="Barry K."/>
            <person name="Bendiksby M."/>
            <person name="Blumentritt M."/>
            <person name="Coutinho P.M."/>
            <person name="Cullen D."/>
            <person name="de Vries R.P."/>
            <person name="Gathman A."/>
            <person name="Goodell B."/>
            <person name="Henrissat B."/>
            <person name="Ihrmark K."/>
            <person name="Kauserud H."/>
            <person name="Kohler A."/>
            <person name="LaButti K."/>
            <person name="Lapidus A."/>
            <person name="Lavin J.L."/>
            <person name="Lee Y.-H."/>
            <person name="Lindquist E."/>
            <person name="Lilly W."/>
            <person name="Lucas S."/>
            <person name="Morin E."/>
            <person name="Murat C."/>
            <person name="Oguiza J.A."/>
            <person name="Park J."/>
            <person name="Pisabarro A.G."/>
            <person name="Riley R."/>
            <person name="Rosling A."/>
            <person name="Salamov A."/>
            <person name="Schmidt O."/>
            <person name="Schmutz J."/>
            <person name="Skrede I."/>
            <person name="Stenlid J."/>
            <person name="Wiebenga A."/>
            <person name="Xie X."/>
            <person name="Kuees U."/>
            <person name="Hibbett D.S."/>
            <person name="Hoffmeister D."/>
            <person name="Hoegberg N."/>
            <person name="Martin F."/>
            <person name="Grigoriev I.V."/>
            <person name="Watkinson S.C."/>
        </authorList>
    </citation>
    <scope>NUCLEOTIDE SEQUENCE [LARGE SCALE GENOMIC DNA]</scope>
    <source>
        <strain evidence="3">strain S7.3</strain>
    </source>
</reference>
<dbReference type="HOGENOM" id="CLU_171507_1_1_1"/>
<feature type="non-terminal residue" evidence="2">
    <location>
        <position position="58"/>
    </location>
</feature>